<dbReference type="Pfam" id="PF12770">
    <property type="entry name" value="CHAT"/>
    <property type="match status" value="1"/>
</dbReference>
<name>I4B5Q1_TURPD</name>
<protein>
    <recommendedName>
        <fullName evidence="1">CHAT domain-containing protein</fullName>
    </recommendedName>
</protein>
<dbReference type="PATRIC" id="fig|869212.3.peg.1965"/>
<evidence type="ECO:0000313" key="3">
    <source>
        <dbReference type="Proteomes" id="UP000006048"/>
    </source>
</evidence>
<dbReference type="RefSeq" id="WP_014803115.1">
    <property type="nucleotide sequence ID" value="NC_018020.1"/>
</dbReference>
<dbReference type="Proteomes" id="UP000006048">
    <property type="component" value="Chromosome"/>
</dbReference>
<organism evidence="2 3">
    <name type="scientific">Turneriella parva (strain ATCC BAA-1111 / DSM 21527 / NCTC 11395 / H)</name>
    <name type="common">Leptospira parva</name>
    <dbReference type="NCBI Taxonomy" id="869212"/>
    <lineage>
        <taxon>Bacteria</taxon>
        <taxon>Pseudomonadati</taxon>
        <taxon>Spirochaetota</taxon>
        <taxon>Spirochaetia</taxon>
        <taxon>Leptospirales</taxon>
        <taxon>Leptospiraceae</taxon>
        <taxon>Turneriella</taxon>
    </lineage>
</organism>
<dbReference type="HOGENOM" id="CLU_028270_0_0_12"/>
<gene>
    <name evidence="2" type="ordered locus">Turpa_1961</name>
</gene>
<evidence type="ECO:0000313" key="2">
    <source>
        <dbReference type="EMBL" id="AFM12608.1"/>
    </source>
</evidence>
<dbReference type="KEGG" id="tpx:Turpa_1961"/>
<reference evidence="2 3" key="1">
    <citation type="submission" date="2012-06" db="EMBL/GenBank/DDBJ databases">
        <title>The complete chromosome of genome of Turneriella parva DSM 21527.</title>
        <authorList>
            <consortium name="US DOE Joint Genome Institute (JGI-PGF)"/>
            <person name="Lucas S."/>
            <person name="Han J."/>
            <person name="Lapidus A."/>
            <person name="Bruce D."/>
            <person name="Goodwin L."/>
            <person name="Pitluck S."/>
            <person name="Peters L."/>
            <person name="Kyrpides N."/>
            <person name="Mavromatis K."/>
            <person name="Ivanova N."/>
            <person name="Mikhailova N."/>
            <person name="Chertkov O."/>
            <person name="Detter J.C."/>
            <person name="Tapia R."/>
            <person name="Han C."/>
            <person name="Land M."/>
            <person name="Hauser L."/>
            <person name="Markowitz V."/>
            <person name="Cheng J.-F."/>
            <person name="Hugenholtz P."/>
            <person name="Woyke T."/>
            <person name="Wu D."/>
            <person name="Gronow S."/>
            <person name="Wellnitz S."/>
            <person name="Brambilla E."/>
            <person name="Klenk H.-P."/>
            <person name="Eisen J.A."/>
        </authorList>
    </citation>
    <scope>NUCLEOTIDE SEQUENCE [LARGE SCALE GENOMIC DNA]</scope>
    <source>
        <strain evidence="3">ATCC BAA-1111 / DSM 21527 / NCTC 11395 / H</strain>
    </source>
</reference>
<dbReference type="OrthoDB" id="335659at2"/>
<dbReference type="STRING" id="869212.Turpa_1961"/>
<sequence length="647" mass="72932">MLTSIIIDRVGNTNVFNIVQDGGVGNPALKANERLQSIIDDDLIGEYLEELGRIANISRSLSSLPRGSEESQALIFQHLNLSHKLREIGEALFKQFFPLPLQEFIRDSQQSYLYFHVDAALASLPLEILHDGSAFLWEKFFVGKAIKGQDISLSDFHPREIINMLIIADPREDLDWARREGEMLFEHLGAFVSPKKINLTLIGGKTVTKLNILNAILDKDIIHFAGHLHYSGNPDENGWLLADGKILYAREFKMSGAQPKLIFCNSCLSARSGQQENDASWYAHFAAAFIRAGRTSYVGTNWELPDRQPTLEFTTQFYDNIFQGKSLGESLQQSRSFAREHFSLNDLTWASYLLMGNPMQTVFRADSLLPDVTRNMLDAEDVIMHYPFPIAEAFEKFYRIFSAEEQAGQAGSEARLKSLFYLFTQCLFFLSGLVLANYRLFNFPKPIAFPFPNAEKTLAAMFSALGAVRAIKAQTLAVNLLETLYIHKDNLEKVATLQKRYRSGALREAEFETYAITVQYLLESLLIDLDFLRHYGFYMIVEPGHRQLSFQGVERHHAHRDIILPTQANAMTYTELLEKTSYLVGRCVFYSPVKKTFLDLSPFMRISAEEDGSYSFGFTKAGAAAETAASGAASAAIAKKARSRQTT</sequence>
<dbReference type="EMBL" id="CP002959">
    <property type="protein sequence ID" value="AFM12608.1"/>
    <property type="molecule type" value="Genomic_DNA"/>
</dbReference>
<dbReference type="AlphaFoldDB" id="I4B5Q1"/>
<dbReference type="InterPro" id="IPR024983">
    <property type="entry name" value="CHAT_dom"/>
</dbReference>
<proteinExistence type="predicted"/>
<accession>I4B5Q1</accession>
<keyword evidence="3" id="KW-1185">Reference proteome</keyword>
<feature type="domain" description="CHAT" evidence="1">
    <location>
        <begin position="87"/>
        <end position="357"/>
    </location>
</feature>
<evidence type="ECO:0000259" key="1">
    <source>
        <dbReference type="Pfam" id="PF12770"/>
    </source>
</evidence>